<keyword evidence="5" id="KW-0808">Transferase</keyword>
<dbReference type="GO" id="GO:0005886">
    <property type="term" value="C:plasma membrane"/>
    <property type="evidence" value="ECO:0007669"/>
    <property type="project" value="UniProtKB-ARBA"/>
</dbReference>
<name>A0A1I3AVI1_9LACT</name>
<evidence type="ECO:0000256" key="11">
    <source>
        <dbReference type="ARBA" id="ARBA00023169"/>
    </source>
</evidence>
<dbReference type="EC" id="2.7.10.2" evidence="3"/>
<evidence type="ECO:0000256" key="9">
    <source>
        <dbReference type="ARBA" id="ARBA00022903"/>
    </source>
</evidence>
<dbReference type="EMBL" id="FOQE01000002">
    <property type="protein sequence ID" value="SFH54108.1"/>
    <property type="molecule type" value="Genomic_DNA"/>
</dbReference>
<keyword evidence="6" id="KW-0547">Nucleotide-binding</keyword>
<dbReference type="InterPro" id="IPR027417">
    <property type="entry name" value="P-loop_NTPase"/>
</dbReference>
<feature type="domain" description="AAA" evidence="14">
    <location>
        <begin position="59"/>
        <end position="180"/>
    </location>
</feature>
<evidence type="ECO:0000256" key="1">
    <source>
        <dbReference type="ARBA" id="ARBA00005132"/>
    </source>
</evidence>
<dbReference type="GO" id="GO:0005524">
    <property type="term" value="F:ATP binding"/>
    <property type="evidence" value="ECO:0007669"/>
    <property type="project" value="UniProtKB-KW"/>
</dbReference>
<evidence type="ECO:0000256" key="4">
    <source>
        <dbReference type="ARBA" id="ARBA00019200"/>
    </source>
</evidence>
<gene>
    <name evidence="15" type="ORF">SAMN04489868_10242</name>
</gene>
<evidence type="ECO:0000256" key="3">
    <source>
        <dbReference type="ARBA" id="ARBA00011903"/>
    </source>
</evidence>
<dbReference type="Gene3D" id="3.40.50.300">
    <property type="entry name" value="P-loop containing nucleotide triphosphate hydrolases"/>
    <property type="match status" value="1"/>
</dbReference>
<evidence type="ECO:0000256" key="5">
    <source>
        <dbReference type="ARBA" id="ARBA00022679"/>
    </source>
</evidence>
<keyword evidence="9" id="KW-0972">Capsule biogenesis/degradation</keyword>
<dbReference type="UniPathway" id="UPA00934"/>
<dbReference type="InterPro" id="IPR025669">
    <property type="entry name" value="AAA_dom"/>
</dbReference>
<dbReference type="GO" id="GO:0045227">
    <property type="term" value="P:capsule polysaccharide biosynthetic process"/>
    <property type="evidence" value="ECO:0007669"/>
    <property type="project" value="UniProtKB-UniPathway"/>
</dbReference>
<dbReference type="OrthoDB" id="9794577at2"/>
<dbReference type="AlphaFoldDB" id="A0A1I3AVI1"/>
<dbReference type="Pfam" id="PF13614">
    <property type="entry name" value="AAA_31"/>
    <property type="match status" value="1"/>
</dbReference>
<accession>A0A1I3AVI1</accession>
<keyword evidence="8" id="KW-0067">ATP-binding</keyword>
<comment type="pathway">
    <text evidence="1">Capsule biogenesis; capsule polysaccharide biosynthesis.</text>
</comment>
<sequence length="235" mass="26678">MFNKKKKTHYRPKHEIVTITRPQSFIAEEYRTLRTNIQFSMAGKKLQSLQLTSSSPNEGKTTIAVNTAVVFASQGKKVLLVDADMRKPSLHDLFQVPNQKGLSTILTEEYPDPEATIYPLPHEHLFLLPSGIQPPNPSELLASEQMNRLIQYFKEQYDLIIFDLPPVLPVTDALIMSDKVDGTVFVIRHHTAHLHEVLQAKEMLERVQANVIGAVFNGKPNDKKISGTYYKQDDQ</sequence>
<evidence type="ECO:0000256" key="8">
    <source>
        <dbReference type="ARBA" id="ARBA00022840"/>
    </source>
</evidence>
<dbReference type="PANTHER" id="PTHR32309">
    <property type="entry name" value="TYROSINE-PROTEIN KINASE"/>
    <property type="match status" value="1"/>
</dbReference>
<dbReference type="InterPro" id="IPR050445">
    <property type="entry name" value="Bact_polysacc_biosynth/exp"/>
</dbReference>
<evidence type="ECO:0000259" key="14">
    <source>
        <dbReference type="Pfam" id="PF13614"/>
    </source>
</evidence>
<dbReference type="SUPFAM" id="SSF52540">
    <property type="entry name" value="P-loop containing nucleoside triphosphate hydrolases"/>
    <property type="match status" value="1"/>
</dbReference>
<keyword evidence="11" id="KW-0270">Exopolysaccharide synthesis</keyword>
<keyword evidence="16" id="KW-1185">Reference proteome</keyword>
<evidence type="ECO:0000256" key="10">
    <source>
        <dbReference type="ARBA" id="ARBA00023137"/>
    </source>
</evidence>
<evidence type="ECO:0000313" key="16">
    <source>
        <dbReference type="Proteomes" id="UP000198668"/>
    </source>
</evidence>
<dbReference type="PANTHER" id="PTHR32309:SF13">
    <property type="entry name" value="FERRIC ENTEROBACTIN TRANSPORT PROTEIN FEPE"/>
    <property type="match status" value="1"/>
</dbReference>
<organism evidence="15 16">
    <name type="scientific">Pisciglobus halotolerans</name>
    <dbReference type="NCBI Taxonomy" id="745365"/>
    <lineage>
        <taxon>Bacteria</taxon>
        <taxon>Bacillati</taxon>
        <taxon>Bacillota</taxon>
        <taxon>Bacilli</taxon>
        <taxon>Lactobacillales</taxon>
        <taxon>Carnobacteriaceae</taxon>
    </lineage>
</organism>
<evidence type="ECO:0000256" key="2">
    <source>
        <dbReference type="ARBA" id="ARBA00007316"/>
    </source>
</evidence>
<reference evidence="15 16" key="1">
    <citation type="submission" date="2016-10" db="EMBL/GenBank/DDBJ databases">
        <authorList>
            <person name="de Groot N.N."/>
        </authorList>
    </citation>
    <scope>NUCLEOTIDE SEQUENCE [LARGE SCALE GENOMIC DNA]</scope>
    <source>
        <strain evidence="15 16">DSM 27630</strain>
    </source>
</reference>
<dbReference type="NCBIfam" id="TIGR01007">
    <property type="entry name" value="eps_fam"/>
    <property type="match status" value="1"/>
</dbReference>
<comment type="similarity">
    <text evidence="2">Belongs to the CpsD/CapB family.</text>
</comment>
<evidence type="ECO:0000256" key="7">
    <source>
        <dbReference type="ARBA" id="ARBA00022777"/>
    </source>
</evidence>
<dbReference type="RefSeq" id="WP_092090820.1">
    <property type="nucleotide sequence ID" value="NZ_FOQE01000002.1"/>
</dbReference>
<evidence type="ECO:0000256" key="6">
    <source>
        <dbReference type="ARBA" id="ARBA00022741"/>
    </source>
</evidence>
<evidence type="ECO:0000256" key="12">
    <source>
        <dbReference type="ARBA" id="ARBA00024964"/>
    </source>
</evidence>
<dbReference type="FunFam" id="3.40.50.300:FF:000527">
    <property type="entry name" value="Tyrosine-protein kinase etk"/>
    <property type="match status" value="1"/>
</dbReference>
<keyword evidence="10" id="KW-0829">Tyrosine-protein kinase</keyword>
<comment type="function">
    <text evidence="12">Involved in the regulation of capsular polysaccharide biosynthesis. Autophosphorylation of CpsD attenuates its activity and reduces the level of encapsulation. May be part of a complex that directs the coordinated polymerization and export to the cell surface of the capsular polysaccharide.</text>
</comment>
<dbReference type="GO" id="GO:0042802">
    <property type="term" value="F:identical protein binding"/>
    <property type="evidence" value="ECO:0007669"/>
    <property type="project" value="UniProtKB-ARBA"/>
</dbReference>
<proteinExistence type="inferred from homology"/>
<evidence type="ECO:0000313" key="15">
    <source>
        <dbReference type="EMBL" id="SFH54108.1"/>
    </source>
</evidence>
<dbReference type="CDD" id="cd05387">
    <property type="entry name" value="BY-kinase"/>
    <property type="match status" value="1"/>
</dbReference>
<evidence type="ECO:0000256" key="13">
    <source>
        <dbReference type="ARBA" id="ARBA00051245"/>
    </source>
</evidence>
<keyword evidence="7" id="KW-0418">Kinase</keyword>
<comment type="catalytic activity">
    <reaction evidence="13">
        <text>L-tyrosyl-[protein] + ATP = O-phospho-L-tyrosyl-[protein] + ADP + H(+)</text>
        <dbReference type="Rhea" id="RHEA:10596"/>
        <dbReference type="Rhea" id="RHEA-COMP:10136"/>
        <dbReference type="Rhea" id="RHEA-COMP:20101"/>
        <dbReference type="ChEBI" id="CHEBI:15378"/>
        <dbReference type="ChEBI" id="CHEBI:30616"/>
        <dbReference type="ChEBI" id="CHEBI:46858"/>
        <dbReference type="ChEBI" id="CHEBI:61978"/>
        <dbReference type="ChEBI" id="CHEBI:456216"/>
        <dbReference type="EC" id="2.7.10.2"/>
    </reaction>
</comment>
<dbReference type="Proteomes" id="UP000198668">
    <property type="component" value="Unassembled WGS sequence"/>
</dbReference>
<protein>
    <recommendedName>
        <fullName evidence="4">Tyrosine-protein kinase CpsD</fullName>
        <ecNumber evidence="3">2.7.10.2</ecNumber>
    </recommendedName>
</protein>
<dbReference type="InterPro" id="IPR005702">
    <property type="entry name" value="Wzc-like_C"/>
</dbReference>
<dbReference type="GO" id="GO:0004715">
    <property type="term" value="F:non-membrane spanning protein tyrosine kinase activity"/>
    <property type="evidence" value="ECO:0007669"/>
    <property type="project" value="UniProtKB-EC"/>
</dbReference>